<accession>A0A9N8VPV2</accession>
<proteinExistence type="predicted"/>
<protein>
    <submittedName>
        <fullName evidence="1">8692_t:CDS:1</fullName>
    </submittedName>
</protein>
<comment type="caution">
    <text evidence="1">The sequence shown here is derived from an EMBL/GenBank/DDBJ whole genome shotgun (WGS) entry which is preliminary data.</text>
</comment>
<evidence type="ECO:0000313" key="1">
    <source>
        <dbReference type="EMBL" id="CAG8458265.1"/>
    </source>
</evidence>
<gene>
    <name evidence="1" type="ORF">DEBURN_LOCUS2533</name>
</gene>
<reference evidence="1" key="1">
    <citation type="submission" date="2021-06" db="EMBL/GenBank/DDBJ databases">
        <authorList>
            <person name="Kallberg Y."/>
            <person name="Tangrot J."/>
            <person name="Rosling A."/>
        </authorList>
    </citation>
    <scope>NUCLEOTIDE SEQUENCE</scope>
    <source>
        <strain evidence="1">AZ414A</strain>
    </source>
</reference>
<dbReference type="SUPFAM" id="SSF52047">
    <property type="entry name" value="RNI-like"/>
    <property type="match status" value="1"/>
</dbReference>
<dbReference type="AlphaFoldDB" id="A0A9N8VPV2"/>
<dbReference type="Proteomes" id="UP000789706">
    <property type="component" value="Unassembled WGS sequence"/>
</dbReference>
<sequence>MDLIFHSYSQVQILEKLISVQKRLENLSIVNHGRETSSIGQFTSLQELYIEDCDGLFKLGCLYFASSFTLSSFRPSYRFIEYPQEFIVKILVTANTNLKEICLDFYPTISSDIFSAVLNMVKRFSFGNEKESGENNSLCQMAENMPNSLETVEIIMCMFSADSLRKFFEGWCCKGGGGNKNMIIKCLESRSLNYEHWRVIEEYGVQFYIEYIEY</sequence>
<keyword evidence="2" id="KW-1185">Reference proteome</keyword>
<name>A0A9N8VPV2_9GLOM</name>
<dbReference type="EMBL" id="CAJVPK010000140">
    <property type="protein sequence ID" value="CAG8458265.1"/>
    <property type="molecule type" value="Genomic_DNA"/>
</dbReference>
<organism evidence="1 2">
    <name type="scientific">Diversispora eburnea</name>
    <dbReference type="NCBI Taxonomy" id="1213867"/>
    <lineage>
        <taxon>Eukaryota</taxon>
        <taxon>Fungi</taxon>
        <taxon>Fungi incertae sedis</taxon>
        <taxon>Mucoromycota</taxon>
        <taxon>Glomeromycotina</taxon>
        <taxon>Glomeromycetes</taxon>
        <taxon>Diversisporales</taxon>
        <taxon>Diversisporaceae</taxon>
        <taxon>Diversispora</taxon>
    </lineage>
</organism>
<evidence type="ECO:0000313" key="2">
    <source>
        <dbReference type="Proteomes" id="UP000789706"/>
    </source>
</evidence>